<proteinExistence type="predicted"/>
<feature type="non-terminal residue" evidence="1">
    <location>
        <position position="1"/>
    </location>
</feature>
<accession>W1YN25</accession>
<sequence length="106" mass="11447">GEQVEYSRVKIANRELEANGKVGATYSRDLLGITKASLATESFISAASFQETTRVLTEAAVAGKRDELRGLKENVIVGRLIPAGTGYAYHQDRMRRRAPGEAPAAP</sequence>
<comment type="caution">
    <text evidence="1">The sequence shown here is derived from an EMBL/GenBank/DDBJ whole genome shotgun (WGS) entry which is preliminary data.</text>
</comment>
<name>W1YN25_9ZZZZ</name>
<organism evidence="1">
    <name type="scientific">human gut metagenome</name>
    <dbReference type="NCBI Taxonomy" id="408170"/>
    <lineage>
        <taxon>unclassified sequences</taxon>
        <taxon>metagenomes</taxon>
        <taxon>organismal metagenomes</taxon>
    </lineage>
</organism>
<dbReference type="AlphaFoldDB" id="W1YN25"/>
<gene>
    <name evidence="1" type="ORF">Q604_UNBC03431G0001</name>
</gene>
<dbReference type="PANTHER" id="PTHR48443:SF1">
    <property type="entry name" value="DNA-DIRECTED RNA POLYMERASE SUBUNIT BETA"/>
    <property type="match status" value="1"/>
</dbReference>
<dbReference type="PANTHER" id="PTHR48443">
    <property type="entry name" value="DNA-DIRECTED RNA POLYMERASE SUBUNIT BETA"/>
    <property type="match status" value="1"/>
</dbReference>
<reference evidence="1" key="1">
    <citation type="submission" date="2013-12" db="EMBL/GenBank/DDBJ databases">
        <title>A Varibaculum cambriense genome reconstructed from a premature infant gut community with otherwise low bacterial novelty that shifts toward anaerobic metabolism during the third week of life.</title>
        <authorList>
            <person name="Brown C.T."/>
            <person name="Sharon I."/>
            <person name="Thomas B.C."/>
            <person name="Castelle C.J."/>
            <person name="Morowitz M.J."/>
            <person name="Banfield J.F."/>
        </authorList>
    </citation>
    <scope>NUCLEOTIDE SEQUENCE</scope>
</reference>
<dbReference type="SUPFAM" id="SSF64484">
    <property type="entry name" value="beta and beta-prime subunits of DNA dependent RNA-polymerase"/>
    <property type="match status" value="1"/>
</dbReference>
<evidence type="ECO:0008006" key="2">
    <source>
        <dbReference type="Google" id="ProtNLM"/>
    </source>
</evidence>
<feature type="non-terminal residue" evidence="1">
    <location>
        <position position="106"/>
    </location>
</feature>
<dbReference type="FunFam" id="1.10.150.390:FF:000002">
    <property type="entry name" value="DNA-directed RNA polymerase subunit beta"/>
    <property type="match status" value="1"/>
</dbReference>
<evidence type="ECO:0000313" key="1">
    <source>
        <dbReference type="EMBL" id="ETJ42599.1"/>
    </source>
</evidence>
<dbReference type="EMBL" id="AZMM01003431">
    <property type="protein sequence ID" value="ETJ42599.1"/>
    <property type="molecule type" value="Genomic_DNA"/>
</dbReference>
<protein>
    <recommendedName>
        <fullName evidence="2">DNA-directed RNA polymerase subunit beta</fullName>
    </recommendedName>
</protein>
<dbReference type="Gene3D" id="1.10.150.390">
    <property type="match status" value="1"/>
</dbReference>